<comment type="caution">
    <text evidence="3">The sequence shown here is derived from an EMBL/GenBank/DDBJ whole genome shotgun (WGS) entry which is preliminary data.</text>
</comment>
<dbReference type="EMBL" id="JAGDFL010000110">
    <property type="protein sequence ID" value="KAG7397486.1"/>
    <property type="molecule type" value="Genomic_DNA"/>
</dbReference>
<reference evidence="3" key="1">
    <citation type="submission" date="2021-02" db="EMBL/GenBank/DDBJ databases">
        <authorList>
            <person name="Palmer J.M."/>
        </authorList>
    </citation>
    <scope>NUCLEOTIDE SEQUENCE</scope>
    <source>
        <strain evidence="3">SCRP23</strain>
    </source>
</reference>
<dbReference type="AlphaFoldDB" id="A0A8T1WVK4"/>
<dbReference type="OrthoDB" id="168113at2759"/>
<feature type="region of interest" description="Disordered" evidence="1">
    <location>
        <begin position="81"/>
        <end position="148"/>
    </location>
</feature>
<feature type="compositionally biased region" description="Polar residues" evidence="1">
    <location>
        <begin position="90"/>
        <end position="113"/>
    </location>
</feature>
<feature type="compositionally biased region" description="Basic and acidic residues" evidence="1">
    <location>
        <begin position="563"/>
        <end position="577"/>
    </location>
</feature>
<keyword evidence="4" id="KW-1185">Reference proteome</keyword>
<dbReference type="CDD" id="cd14811">
    <property type="entry name" value="bZIP_u2"/>
    <property type="match status" value="1"/>
</dbReference>
<feature type="region of interest" description="Disordered" evidence="1">
    <location>
        <begin position="524"/>
        <end position="543"/>
    </location>
</feature>
<feature type="region of interest" description="Disordered" evidence="1">
    <location>
        <begin position="563"/>
        <end position="584"/>
    </location>
</feature>
<protein>
    <recommendedName>
        <fullName evidence="2">BZIP domain-containing protein</fullName>
    </recommendedName>
</protein>
<proteinExistence type="predicted"/>
<dbReference type="PROSITE" id="PS00036">
    <property type="entry name" value="BZIP_BASIC"/>
    <property type="match status" value="1"/>
</dbReference>
<feature type="compositionally biased region" description="Low complexity" evidence="1">
    <location>
        <begin position="374"/>
        <end position="386"/>
    </location>
</feature>
<accession>A0A8T1WVK4</accession>
<dbReference type="GO" id="GO:0003700">
    <property type="term" value="F:DNA-binding transcription factor activity"/>
    <property type="evidence" value="ECO:0007669"/>
    <property type="project" value="InterPro"/>
</dbReference>
<gene>
    <name evidence="3" type="ORF">PHYBOEH_000638</name>
</gene>
<evidence type="ECO:0000256" key="1">
    <source>
        <dbReference type="SAM" id="MobiDB-lite"/>
    </source>
</evidence>
<evidence type="ECO:0000313" key="4">
    <source>
        <dbReference type="Proteomes" id="UP000693981"/>
    </source>
</evidence>
<feature type="domain" description="BZIP" evidence="2">
    <location>
        <begin position="566"/>
        <end position="581"/>
    </location>
</feature>
<evidence type="ECO:0000259" key="2">
    <source>
        <dbReference type="PROSITE" id="PS00036"/>
    </source>
</evidence>
<dbReference type="InterPro" id="IPR004827">
    <property type="entry name" value="bZIP"/>
</dbReference>
<dbReference type="Pfam" id="PF00170">
    <property type="entry name" value="bZIP_1"/>
    <property type="match status" value="1"/>
</dbReference>
<feature type="region of interest" description="Disordered" evidence="1">
    <location>
        <begin position="297"/>
        <end position="386"/>
    </location>
</feature>
<organism evidence="3 4">
    <name type="scientific">Phytophthora boehmeriae</name>
    <dbReference type="NCBI Taxonomy" id="109152"/>
    <lineage>
        <taxon>Eukaryota</taxon>
        <taxon>Sar</taxon>
        <taxon>Stramenopiles</taxon>
        <taxon>Oomycota</taxon>
        <taxon>Peronosporomycetes</taxon>
        <taxon>Peronosporales</taxon>
        <taxon>Peronosporaceae</taxon>
        <taxon>Phytophthora</taxon>
    </lineage>
</organism>
<name>A0A8T1WVK4_9STRA</name>
<feature type="region of interest" description="Disordered" evidence="1">
    <location>
        <begin position="247"/>
        <end position="277"/>
    </location>
</feature>
<evidence type="ECO:0000313" key="3">
    <source>
        <dbReference type="EMBL" id="KAG7397486.1"/>
    </source>
</evidence>
<sequence>MSKAPKSKKAALHYQPYQAIGMGEGDEPSMDLNVSELPLHLDPVLTGLSTSMSRNLWDDWNENDANFGMKFDMITDEVSTASTTSSTASPNPSYHVSGQPSMGMNGEAANSYSHMPPAYEQQQNAPPNAMHREAEMATQEESQKPRANVQRSLSEDIVSMLDDNNNEGSFGKQLDVEQRRDMAMQGMMFNSAVGPNMMAYQQQQQQMQMHPSQLQQFQQQQLQMMQMQQQLQQQQFQQVGGVAGSNWMNGFNGGNQGNGTPSASVSGNSGSGPVHRRQTAPTALEIAIADGATSLTAMPHPATERPGQPAATSVSHSPLAPKSPAVNQATGSKLTTNPKDKSGVSGGKTSTPSVGVSAAGNANKDKNTKGVDTNGSNDSSGSNVFGSQGMMMPGMPGFMMYPMPMMGNYPQGVNMMSMGMPMNSMQMPMGMNMNGMNSMQIPVQMQLQMQMQMAQMANMSGMGGMNGMQMPMGLSGMPMNPMGMNMQMPLNMQQQVNPQSGISGDVEMTPATPSAGMPILKPARALQPKGGRGGTGFVNIARKPEEPEVSSILKSLMDEEAKKKEKKLERNRDSARESRKKQQTYVESLENGIKRLQINRDLVRSYRWGVSGPGFGPLPCPNSPQMFDWKNRVEVVTGRTEAFANLQNPASFQSLMRLNRQRRTLAMQSEEREQAVWKCFVVIGRKLAAMRTRVLEVQMLRTFSNNPLAMELDAELKLTADQKLQLQCHAQQMFNEEVVQLTALFKVFFALRNEALRLNMLSPALERYFREACSFDQMQRLLQWTEAQRTVIETGLSLGEV</sequence>
<feature type="compositionally biased region" description="Polar residues" evidence="1">
    <location>
        <begin position="325"/>
        <end position="337"/>
    </location>
</feature>
<dbReference type="Proteomes" id="UP000693981">
    <property type="component" value="Unassembled WGS sequence"/>
</dbReference>